<comment type="subcellular location">
    <subcellularLocation>
        <location evidence="1">Secreted</location>
    </subcellularLocation>
</comment>
<evidence type="ECO:0000256" key="3">
    <source>
        <dbReference type="ARBA" id="ARBA00022525"/>
    </source>
</evidence>
<proteinExistence type="inferred from homology"/>
<evidence type="ECO:0000256" key="5">
    <source>
        <dbReference type="ARBA" id="ARBA00023180"/>
    </source>
</evidence>
<accession>A0ABE9Z0X8</accession>
<dbReference type="PANTHER" id="PTHR10009:SF7">
    <property type="entry name" value="GH10609P-RELATED"/>
    <property type="match status" value="1"/>
</dbReference>
<evidence type="ECO:0000256" key="2">
    <source>
        <dbReference type="ARBA" id="ARBA00009127"/>
    </source>
</evidence>
<evidence type="ECO:0000256" key="6">
    <source>
        <dbReference type="SAM" id="MobiDB-lite"/>
    </source>
</evidence>
<dbReference type="Proteomes" id="UP000005203">
    <property type="component" value="Linkage group LG11"/>
</dbReference>
<name>A0ABE9Z0X8_APIME</name>
<feature type="compositionally biased region" description="Low complexity" evidence="6">
    <location>
        <begin position="438"/>
        <end position="447"/>
    </location>
</feature>
<evidence type="ECO:0000313" key="9">
    <source>
        <dbReference type="RefSeq" id="XP_026299317.1"/>
    </source>
</evidence>
<dbReference type="InterPro" id="IPR017996">
    <property type="entry name" value="MRJP/yellow-related"/>
</dbReference>
<evidence type="ECO:0000256" key="7">
    <source>
        <dbReference type="SAM" id="SignalP"/>
    </source>
</evidence>
<dbReference type="GO" id="GO:0005576">
    <property type="term" value="C:extracellular region"/>
    <property type="evidence" value="ECO:0007669"/>
    <property type="project" value="UniProtKB-SubCell"/>
</dbReference>
<dbReference type="InterPro" id="IPR011042">
    <property type="entry name" value="6-blade_b-propeller_TolB-like"/>
</dbReference>
<keyword evidence="5" id="KW-0325">Glycoprotein</keyword>
<dbReference type="GeneID" id="406133"/>
<sequence>MTKWLLLMVCLGIACQNIRGAVVRENSSRKNLTNTLNVIHEWKYLDYDFGNDEKRQAAIQSGEYDRTKNYPLDVDQWHNKTFLAVIRNNGVPSSLNVVSDKTGNGGPLLQPYPDWSFVKYEDCSGIVSAHKIAIDEYERLWVLDSGLVNNTQPMCSPKLLAFDLNTSQLLKQVEIPHDVATTGKGELVSLTVQAMDSTNTMVYMVDNKNTLIVYQNADDSFHRLSSHTLNHNSDKMSDQQENLTLKEVDNKVYGMALSPVTHNLYYNSPSSENLYYVNTESLMKSENQGNDVQYERVQDVFDSQLTVKAVSKNGVLLFGLANNTLSCWNEHQSLDRQNIDVVARNEDTLQMVVSMKIKQNIPQSGRVNNTQRNEYLLALSDRNQNVLNNDLNLEHVNFQILGANVNDLIRNSRCANFDNQDNNHYNHNHNQARHSSKSDNQNNNQHNDQAHHSSKSNNRHNNND</sequence>
<evidence type="ECO:0000256" key="4">
    <source>
        <dbReference type="ARBA" id="ARBA00022729"/>
    </source>
</evidence>
<reference evidence="9" key="1">
    <citation type="submission" date="2025-08" db="UniProtKB">
        <authorList>
            <consortium name="RefSeq"/>
        </authorList>
    </citation>
    <scope>IDENTIFICATION</scope>
    <source>
        <strain evidence="9">DH4</strain>
        <tissue evidence="9">Whole body</tissue>
    </source>
</reference>
<dbReference type="PROSITE" id="PS51257">
    <property type="entry name" value="PROKAR_LIPOPROTEIN"/>
    <property type="match status" value="1"/>
</dbReference>
<dbReference type="SUPFAM" id="SSF101898">
    <property type="entry name" value="NHL repeat"/>
    <property type="match status" value="1"/>
</dbReference>
<comment type="similarity">
    <text evidence="2">Belongs to the major royal jelly protein family.</text>
</comment>
<keyword evidence="4 7" id="KW-0732">Signal</keyword>
<feature type="region of interest" description="Disordered" evidence="6">
    <location>
        <begin position="419"/>
        <end position="464"/>
    </location>
</feature>
<gene>
    <name evidence="9" type="primary">Mrjp4</name>
</gene>
<feature type="signal peptide" evidence="7">
    <location>
        <begin position="1"/>
        <end position="20"/>
    </location>
</feature>
<feature type="compositionally biased region" description="Basic residues" evidence="6">
    <location>
        <begin position="426"/>
        <end position="435"/>
    </location>
</feature>
<dbReference type="Pfam" id="PF03022">
    <property type="entry name" value="MRJP"/>
    <property type="match status" value="1"/>
</dbReference>
<dbReference type="RefSeq" id="XP_026299317.1">
    <property type="nucleotide sequence ID" value="XM_026443532.1"/>
</dbReference>
<dbReference type="Gene3D" id="2.120.10.30">
    <property type="entry name" value="TolB, C-terminal domain"/>
    <property type="match status" value="1"/>
</dbReference>
<keyword evidence="3" id="KW-0964">Secreted</keyword>
<feature type="chain" id="PRO_5044861050" evidence="7">
    <location>
        <begin position="21"/>
        <end position="464"/>
    </location>
</feature>
<evidence type="ECO:0000256" key="1">
    <source>
        <dbReference type="ARBA" id="ARBA00004613"/>
    </source>
</evidence>
<organism evidence="8 9">
    <name type="scientific">Apis mellifera</name>
    <name type="common">Honeybee</name>
    <dbReference type="NCBI Taxonomy" id="7460"/>
    <lineage>
        <taxon>Eukaryota</taxon>
        <taxon>Metazoa</taxon>
        <taxon>Ecdysozoa</taxon>
        <taxon>Arthropoda</taxon>
        <taxon>Hexapoda</taxon>
        <taxon>Insecta</taxon>
        <taxon>Pterygota</taxon>
        <taxon>Neoptera</taxon>
        <taxon>Endopterygota</taxon>
        <taxon>Hymenoptera</taxon>
        <taxon>Apocrita</taxon>
        <taxon>Aculeata</taxon>
        <taxon>Apoidea</taxon>
        <taxon>Anthophila</taxon>
        <taxon>Apidae</taxon>
        <taxon>Apis</taxon>
    </lineage>
</organism>
<evidence type="ECO:0000313" key="8">
    <source>
        <dbReference type="Proteomes" id="UP000005203"/>
    </source>
</evidence>
<dbReference type="PANTHER" id="PTHR10009">
    <property type="entry name" value="PROTEIN YELLOW-RELATED"/>
    <property type="match status" value="1"/>
</dbReference>
<dbReference type="AlphaFoldDB" id="A0ABE9Z0X8"/>
<protein>
    <submittedName>
        <fullName evidence="9">Major royal jelly protein 4 isoform X1</fullName>
    </submittedName>
</protein>
<keyword evidence="8" id="KW-1185">Reference proteome</keyword>
<dbReference type="PRINTS" id="PR01366">
    <property type="entry name" value="ROYALJELLY"/>
</dbReference>